<keyword evidence="3" id="KW-1185">Reference proteome</keyword>
<dbReference type="EMBL" id="BMOR01000003">
    <property type="protein sequence ID" value="GGN33491.1"/>
    <property type="molecule type" value="Genomic_DNA"/>
</dbReference>
<evidence type="ECO:0000313" key="2">
    <source>
        <dbReference type="EMBL" id="GGN33491.1"/>
    </source>
</evidence>
<feature type="transmembrane region" description="Helical" evidence="1">
    <location>
        <begin position="43"/>
        <end position="65"/>
    </location>
</feature>
<keyword evidence="1" id="KW-1133">Transmembrane helix</keyword>
<dbReference type="RefSeq" id="WP_189054876.1">
    <property type="nucleotide sequence ID" value="NZ_BMOR01000003.1"/>
</dbReference>
<accession>A0ABQ2J080</accession>
<dbReference type="Proteomes" id="UP000645517">
    <property type="component" value="Unassembled WGS sequence"/>
</dbReference>
<comment type="caution">
    <text evidence="2">The sequence shown here is derived from an EMBL/GenBank/DDBJ whole genome shotgun (WGS) entry which is preliminary data.</text>
</comment>
<evidence type="ECO:0000313" key="3">
    <source>
        <dbReference type="Proteomes" id="UP000645517"/>
    </source>
</evidence>
<keyword evidence="1" id="KW-0472">Membrane</keyword>
<gene>
    <name evidence="2" type="ORF">GCM10010842_11210</name>
</gene>
<proteinExistence type="predicted"/>
<name>A0ABQ2J080_9DEIO</name>
<keyword evidence="1" id="KW-0812">Transmembrane</keyword>
<reference evidence="3" key="1">
    <citation type="journal article" date="2019" name="Int. J. Syst. Evol. Microbiol.">
        <title>The Global Catalogue of Microorganisms (GCM) 10K type strain sequencing project: providing services to taxonomists for standard genome sequencing and annotation.</title>
        <authorList>
            <consortium name="The Broad Institute Genomics Platform"/>
            <consortium name="The Broad Institute Genome Sequencing Center for Infectious Disease"/>
            <person name="Wu L."/>
            <person name="Ma J."/>
        </authorList>
    </citation>
    <scope>NUCLEOTIDE SEQUENCE [LARGE SCALE GENOMIC DNA]</scope>
    <source>
        <strain evidence="3">JCM 16918</strain>
    </source>
</reference>
<evidence type="ECO:0008006" key="4">
    <source>
        <dbReference type="Google" id="ProtNLM"/>
    </source>
</evidence>
<evidence type="ECO:0000256" key="1">
    <source>
        <dbReference type="SAM" id="Phobius"/>
    </source>
</evidence>
<organism evidence="2 3">
    <name type="scientific">Deinococcus daejeonensis</name>
    <dbReference type="NCBI Taxonomy" id="1007098"/>
    <lineage>
        <taxon>Bacteria</taxon>
        <taxon>Thermotogati</taxon>
        <taxon>Deinococcota</taxon>
        <taxon>Deinococci</taxon>
        <taxon>Deinococcales</taxon>
        <taxon>Deinococcaceae</taxon>
        <taxon>Deinococcus</taxon>
    </lineage>
</organism>
<sequence>MRLVSFIQVLLLLGIAAYLALVTLENPGVVRLPLPTGSGELTVPVGAGVALFLALGVLFATLLLLPGLWRERVRRTREARLRRQAEDRLTATLQARLGSATPTDVITDSADSEVTP</sequence>
<protein>
    <recommendedName>
        <fullName evidence="4">Lipopolysaccharide assembly protein A domain-containing protein</fullName>
    </recommendedName>
</protein>